<dbReference type="PROSITE" id="PS00107">
    <property type="entry name" value="PROTEIN_KINASE_ATP"/>
    <property type="match status" value="1"/>
</dbReference>
<accession>A0A6J4PB32</accession>
<feature type="transmembrane region" description="Helical" evidence="8">
    <location>
        <begin position="305"/>
        <end position="327"/>
    </location>
</feature>
<dbReference type="InterPro" id="IPR011009">
    <property type="entry name" value="Kinase-like_dom_sf"/>
</dbReference>
<feature type="transmembrane region" description="Helical" evidence="8">
    <location>
        <begin position="333"/>
        <end position="353"/>
    </location>
</feature>
<dbReference type="CDD" id="cd14014">
    <property type="entry name" value="STKc_PknB_like"/>
    <property type="match status" value="1"/>
</dbReference>
<dbReference type="PANTHER" id="PTHR43289">
    <property type="entry name" value="MITOGEN-ACTIVATED PROTEIN KINASE KINASE KINASE 20-RELATED"/>
    <property type="match status" value="1"/>
</dbReference>
<gene>
    <name evidence="10" type="ORF">AVDCRST_MAG22-1566</name>
</gene>
<keyword evidence="2" id="KW-0723">Serine/threonine-protein kinase</keyword>
<keyword evidence="5" id="KW-0418">Kinase</keyword>
<evidence type="ECO:0000256" key="4">
    <source>
        <dbReference type="ARBA" id="ARBA00022741"/>
    </source>
</evidence>
<dbReference type="PANTHER" id="PTHR43289:SF6">
    <property type="entry name" value="SERINE_THREONINE-PROTEIN KINASE NEKL-3"/>
    <property type="match status" value="1"/>
</dbReference>
<evidence type="ECO:0000256" key="1">
    <source>
        <dbReference type="ARBA" id="ARBA00012513"/>
    </source>
</evidence>
<keyword evidence="3" id="KW-0808">Transferase</keyword>
<dbReference type="GO" id="GO:0004674">
    <property type="term" value="F:protein serine/threonine kinase activity"/>
    <property type="evidence" value="ECO:0007669"/>
    <property type="project" value="UniProtKB-KW"/>
</dbReference>
<feature type="binding site" evidence="7">
    <location>
        <position position="45"/>
    </location>
    <ligand>
        <name>ATP</name>
        <dbReference type="ChEBI" id="CHEBI:30616"/>
    </ligand>
</feature>
<dbReference type="EC" id="2.7.11.1" evidence="1"/>
<feature type="transmembrane region" description="Helical" evidence="8">
    <location>
        <begin position="453"/>
        <end position="473"/>
    </location>
</feature>
<dbReference type="AlphaFoldDB" id="A0A6J4PB32"/>
<reference evidence="10" key="1">
    <citation type="submission" date="2020-02" db="EMBL/GenBank/DDBJ databases">
        <authorList>
            <person name="Meier V. D."/>
        </authorList>
    </citation>
    <scope>NUCLEOTIDE SEQUENCE</scope>
    <source>
        <strain evidence="10">AVDCRST_MAG22</strain>
    </source>
</reference>
<organism evidence="10">
    <name type="scientific">uncultured Rubrobacteraceae bacterium</name>
    <dbReference type="NCBI Taxonomy" id="349277"/>
    <lineage>
        <taxon>Bacteria</taxon>
        <taxon>Bacillati</taxon>
        <taxon>Actinomycetota</taxon>
        <taxon>Rubrobacteria</taxon>
        <taxon>Rubrobacterales</taxon>
        <taxon>Rubrobacteraceae</taxon>
        <taxon>environmental samples</taxon>
    </lineage>
</organism>
<evidence type="ECO:0000256" key="3">
    <source>
        <dbReference type="ARBA" id="ARBA00022679"/>
    </source>
</evidence>
<keyword evidence="8" id="KW-0472">Membrane</keyword>
<sequence length="533" mass="55794">MTETRYIEGQGRYALAEMIGRGGFATVWRARTLTGMARNRDVAVKIIPVYNAGERSRALREGQIAEGLKHKNIVRTLEVIPGDHEVFLVTEYVAGLPLDEAARAYDTRDLVDALTQILEALVYAHGEGIIHRDIKPQNALVDDRGRVKLTDFGVAFRAGDTRLTRVGFAVGTPGYIAPEILDGADPTALTDIYAVGATARTLLAHQPYEPPRRLKEFVDRATSPNPAHRPQSAWAALKLLTGRRAPVTGGLSRTGGKKAVKISEGARDGALRVVNGLTAGWLGYMLGAPLVEGAQALGIAAGLGVLAYLLPRLGALGVIVALVVALLQSNASLGLTLLVPVLGGLWVGGAGGASADVRRLPLGPLLAVLLTLFVGLGAGLPLLFGALMRPVGAALSAAAGATSMVCYELTVTDGAFADGPSSAIPYIGARFYTVPTRFGLEDLWGRAGLILDAYPALPLLVLLWAGMALVVSLAEWSGRWVVGLAAAVGGGVVGYALLVSQRSQGALAEALTSLALAAIIYGVLRYLLSRARG</sequence>
<keyword evidence="6 7" id="KW-0067">ATP-binding</keyword>
<dbReference type="Gene3D" id="1.10.510.10">
    <property type="entry name" value="Transferase(Phosphotransferase) domain 1"/>
    <property type="match status" value="1"/>
</dbReference>
<evidence type="ECO:0000256" key="5">
    <source>
        <dbReference type="ARBA" id="ARBA00022777"/>
    </source>
</evidence>
<dbReference type="Pfam" id="PF00069">
    <property type="entry name" value="Pkinase"/>
    <property type="match status" value="1"/>
</dbReference>
<dbReference type="EMBL" id="CADCUV010000063">
    <property type="protein sequence ID" value="CAA9405982.1"/>
    <property type="molecule type" value="Genomic_DNA"/>
</dbReference>
<feature type="transmembrane region" description="Helical" evidence="8">
    <location>
        <begin position="365"/>
        <end position="387"/>
    </location>
</feature>
<proteinExistence type="predicted"/>
<dbReference type="SUPFAM" id="SSF56112">
    <property type="entry name" value="Protein kinase-like (PK-like)"/>
    <property type="match status" value="1"/>
</dbReference>
<dbReference type="Gene3D" id="3.30.200.20">
    <property type="entry name" value="Phosphorylase Kinase, domain 1"/>
    <property type="match status" value="1"/>
</dbReference>
<keyword evidence="8" id="KW-0812">Transmembrane</keyword>
<dbReference type="GO" id="GO:0005524">
    <property type="term" value="F:ATP binding"/>
    <property type="evidence" value="ECO:0007669"/>
    <property type="project" value="UniProtKB-UniRule"/>
</dbReference>
<evidence type="ECO:0000256" key="8">
    <source>
        <dbReference type="SAM" id="Phobius"/>
    </source>
</evidence>
<feature type="transmembrane region" description="Helical" evidence="8">
    <location>
        <begin position="480"/>
        <end position="498"/>
    </location>
</feature>
<dbReference type="InterPro" id="IPR017441">
    <property type="entry name" value="Protein_kinase_ATP_BS"/>
</dbReference>
<evidence type="ECO:0000256" key="2">
    <source>
        <dbReference type="ARBA" id="ARBA00022527"/>
    </source>
</evidence>
<evidence type="ECO:0000256" key="6">
    <source>
        <dbReference type="ARBA" id="ARBA00022840"/>
    </source>
</evidence>
<dbReference type="InterPro" id="IPR000719">
    <property type="entry name" value="Prot_kinase_dom"/>
</dbReference>
<dbReference type="PROSITE" id="PS50011">
    <property type="entry name" value="PROTEIN_KINASE_DOM"/>
    <property type="match status" value="1"/>
</dbReference>
<name>A0A6J4PB32_9ACTN</name>
<keyword evidence="4 7" id="KW-0547">Nucleotide-binding</keyword>
<evidence type="ECO:0000256" key="7">
    <source>
        <dbReference type="PROSITE-ProRule" id="PRU10141"/>
    </source>
</evidence>
<dbReference type="SMART" id="SM00220">
    <property type="entry name" value="S_TKc"/>
    <property type="match status" value="1"/>
</dbReference>
<feature type="transmembrane region" description="Helical" evidence="8">
    <location>
        <begin position="510"/>
        <end position="528"/>
    </location>
</feature>
<keyword evidence="8" id="KW-1133">Transmembrane helix</keyword>
<evidence type="ECO:0000259" key="9">
    <source>
        <dbReference type="PROSITE" id="PS50011"/>
    </source>
</evidence>
<protein>
    <recommendedName>
        <fullName evidence="1">non-specific serine/threonine protein kinase</fullName>
        <ecNumber evidence="1">2.7.11.1</ecNumber>
    </recommendedName>
</protein>
<evidence type="ECO:0000313" key="10">
    <source>
        <dbReference type="EMBL" id="CAA9405982.1"/>
    </source>
</evidence>
<feature type="domain" description="Protein kinase" evidence="9">
    <location>
        <begin position="13"/>
        <end position="282"/>
    </location>
</feature>